<dbReference type="EMBL" id="NBNE01008350">
    <property type="protein sequence ID" value="OWY99577.1"/>
    <property type="molecule type" value="Genomic_DNA"/>
</dbReference>
<evidence type="ECO:0000256" key="4">
    <source>
        <dbReference type="ARBA" id="ARBA00022729"/>
    </source>
</evidence>
<dbReference type="InterPro" id="IPR031825">
    <property type="entry name" value="RXLR"/>
</dbReference>
<comment type="similarity">
    <text evidence="2 5">Belongs to the RxLR effector family.</text>
</comment>
<feature type="signal peptide" evidence="5">
    <location>
        <begin position="1"/>
        <end position="21"/>
    </location>
</feature>
<comment type="function">
    <text evidence="5">Effector that suppresses plant defense responses during pathogen infection.</text>
</comment>
<comment type="subcellular location">
    <subcellularLocation>
        <location evidence="1 5">Secreted</location>
    </subcellularLocation>
</comment>
<dbReference type="OrthoDB" id="144353at2759"/>
<feature type="chain" id="PRO_5044961629" description="RxLR effector protein" evidence="5">
    <location>
        <begin position="22"/>
        <end position="138"/>
    </location>
</feature>
<evidence type="ECO:0000256" key="5">
    <source>
        <dbReference type="RuleBase" id="RU367124"/>
    </source>
</evidence>
<evidence type="ECO:0000256" key="2">
    <source>
        <dbReference type="ARBA" id="ARBA00010400"/>
    </source>
</evidence>
<evidence type="ECO:0000256" key="1">
    <source>
        <dbReference type="ARBA" id="ARBA00004613"/>
    </source>
</evidence>
<proteinExistence type="inferred from homology"/>
<gene>
    <name evidence="6" type="ORF">PHMEG_00029399</name>
</gene>
<accession>A0A225V3Q4</accession>
<name>A0A225V3Q4_9STRA</name>
<evidence type="ECO:0000313" key="7">
    <source>
        <dbReference type="Proteomes" id="UP000198211"/>
    </source>
</evidence>
<protein>
    <recommendedName>
        <fullName evidence="5">RxLR effector protein</fullName>
    </recommendedName>
</protein>
<keyword evidence="3 5" id="KW-0964">Secreted</keyword>
<dbReference type="AlphaFoldDB" id="A0A225V3Q4"/>
<keyword evidence="4 5" id="KW-0732">Signal</keyword>
<comment type="domain">
    <text evidence="5">The RxLR-dEER motif acts to carry the protein into the host cell cytoplasm through binding to cell surface phosphatidylinositol-3-phosphate.</text>
</comment>
<dbReference type="Proteomes" id="UP000198211">
    <property type="component" value="Unassembled WGS sequence"/>
</dbReference>
<sequence>MRFLLWVLLATLVTLLGSVDSAVTAIENTDETRSIKFVDVTAAEAHNTNIKRSLRSSNQLADDEERALPSIANLLTQAKTALNRGQNKLHNVLLRLYYKWRAVMVKNPMTRYSKPQTANTVLSNGLPKPNVPIGARTT</sequence>
<organism evidence="6 7">
    <name type="scientific">Phytophthora megakarya</name>
    <dbReference type="NCBI Taxonomy" id="4795"/>
    <lineage>
        <taxon>Eukaryota</taxon>
        <taxon>Sar</taxon>
        <taxon>Stramenopiles</taxon>
        <taxon>Oomycota</taxon>
        <taxon>Peronosporomycetes</taxon>
        <taxon>Peronosporales</taxon>
        <taxon>Peronosporaceae</taxon>
        <taxon>Phytophthora</taxon>
    </lineage>
</organism>
<evidence type="ECO:0000313" key="6">
    <source>
        <dbReference type="EMBL" id="OWY99577.1"/>
    </source>
</evidence>
<keyword evidence="7" id="KW-1185">Reference proteome</keyword>
<evidence type="ECO:0000256" key="3">
    <source>
        <dbReference type="ARBA" id="ARBA00022525"/>
    </source>
</evidence>
<dbReference type="Pfam" id="PF16810">
    <property type="entry name" value="RXLR"/>
    <property type="match status" value="1"/>
</dbReference>
<comment type="caution">
    <text evidence="6">The sequence shown here is derived from an EMBL/GenBank/DDBJ whole genome shotgun (WGS) entry which is preliminary data.</text>
</comment>
<reference evidence="7" key="1">
    <citation type="submission" date="2017-03" db="EMBL/GenBank/DDBJ databases">
        <title>Phytopthora megakarya and P. palmivora, two closely related causual agents of cacao black pod achieved similar genome size and gene model numbers by different mechanisms.</title>
        <authorList>
            <person name="Ali S."/>
            <person name="Shao J."/>
            <person name="Larry D.J."/>
            <person name="Kronmiller B."/>
            <person name="Shen D."/>
            <person name="Strem M.D."/>
            <person name="Melnick R.L."/>
            <person name="Guiltinan M.J."/>
            <person name="Tyler B.M."/>
            <person name="Meinhardt L.W."/>
            <person name="Bailey B.A."/>
        </authorList>
    </citation>
    <scope>NUCLEOTIDE SEQUENCE [LARGE SCALE GENOMIC DNA]</scope>
    <source>
        <strain evidence="7">zdho120</strain>
    </source>
</reference>